<dbReference type="Proteomes" id="UP000682967">
    <property type="component" value="Plasmid pHsi204"/>
</dbReference>
<dbReference type="AlphaFoldDB" id="M0JDQ3"/>
<dbReference type="Proteomes" id="UP000011659">
    <property type="component" value="Unassembled WGS sequence"/>
</dbReference>
<sequence>MSTTSSVLPDNATVEQVFKTLDTETTALFEHLDLSFLVDYPVFAPIRGGEHGFTSHQNS</sequence>
<accession>M0JDQ3</accession>
<dbReference type="EMBL" id="AOLR01000073">
    <property type="protein sequence ID" value="EMA07277.1"/>
    <property type="molecule type" value="Genomic_DNA"/>
</dbReference>
<keyword evidence="3" id="KW-1185">Reference proteome</keyword>
<reference evidence="2" key="2">
    <citation type="submission" date="2021-04" db="EMBL/GenBank/DDBJ databases">
        <title>Complete Genome sequence and Methylome Analysis of the Haloarchaeon Haloarcula sinaiiensis.</title>
        <authorList>
            <person name="Fomenkov A."/>
            <person name="DasSarma P."/>
            <person name="DasSarma S."/>
            <person name="Roberts R.J."/>
        </authorList>
    </citation>
    <scope>NUCLEOTIDE SEQUENCE</scope>
    <source>
        <strain evidence="2">ATCC 33800</strain>
        <plasmid evidence="2">pHsi204</plasmid>
    </source>
</reference>
<reference evidence="1 3" key="1">
    <citation type="journal article" date="2014" name="PLoS Genet.">
        <title>Phylogenetically driven sequencing of extremely halophilic archaea reveals strategies for static and dynamic osmo-response.</title>
        <authorList>
            <person name="Becker E.A."/>
            <person name="Seitzer P.M."/>
            <person name="Tritt A."/>
            <person name="Larsen D."/>
            <person name="Krusor M."/>
            <person name="Yao A.I."/>
            <person name="Wu D."/>
            <person name="Madern D."/>
            <person name="Eisen J.A."/>
            <person name="Darling A.E."/>
            <person name="Facciotti M.T."/>
        </authorList>
    </citation>
    <scope>NUCLEOTIDE SEQUENCE [LARGE SCALE GENOMIC DNA]</scope>
    <source>
        <strain evidence="1 3">ATCC 33800</strain>
    </source>
</reference>
<evidence type="ECO:0000313" key="3">
    <source>
        <dbReference type="Proteomes" id="UP000011659"/>
    </source>
</evidence>
<organism evidence="1 3">
    <name type="scientific">Haloarcula marismortui ATCC 33800</name>
    <dbReference type="NCBI Taxonomy" id="662476"/>
    <lineage>
        <taxon>Archaea</taxon>
        <taxon>Methanobacteriati</taxon>
        <taxon>Methanobacteriota</taxon>
        <taxon>Stenosarchaea group</taxon>
        <taxon>Halobacteria</taxon>
        <taxon>Halobacteriales</taxon>
        <taxon>Haloarculaceae</taxon>
        <taxon>Haloarcula</taxon>
    </lineage>
</organism>
<evidence type="ECO:0000313" key="4">
    <source>
        <dbReference type="Proteomes" id="UP000682967"/>
    </source>
</evidence>
<geneLocation type="plasmid" evidence="2 4">
    <name>pHsi204</name>
</geneLocation>
<protein>
    <submittedName>
        <fullName evidence="1">Transposase IS4 family protein</fullName>
    </submittedName>
</protein>
<evidence type="ECO:0000313" key="1">
    <source>
        <dbReference type="EMBL" id="EMA07277.1"/>
    </source>
</evidence>
<dbReference type="PATRIC" id="fig|662476.7.peg.4247"/>
<dbReference type="EMBL" id="CP073371">
    <property type="protein sequence ID" value="QUJ74839.1"/>
    <property type="molecule type" value="Genomic_DNA"/>
</dbReference>
<proteinExistence type="predicted"/>
<gene>
    <name evidence="1" type="ORF">C436_21395</name>
    <name evidence="2" type="ORF">KDQ40_21305</name>
</gene>
<name>M0JDQ3_9EURY</name>
<dbReference type="KEGG" id="hsin:KDQ40_21305"/>
<keyword evidence="2" id="KW-0614">Plasmid</keyword>
<evidence type="ECO:0000313" key="2">
    <source>
        <dbReference type="EMBL" id="QUJ74839.1"/>
    </source>
</evidence>